<keyword evidence="1" id="KW-0812">Transmembrane</keyword>
<keyword evidence="1" id="KW-1133">Transmembrane helix</keyword>
<dbReference type="AlphaFoldDB" id="A0A6N9JG59"/>
<feature type="transmembrane region" description="Helical" evidence="1">
    <location>
        <begin position="99"/>
        <end position="120"/>
    </location>
</feature>
<dbReference type="RefSeq" id="WP_161156024.1">
    <property type="nucleotide sequence ID" value="NZ_JADPCJ010000027.1"/>
</dbReference>
<dbReference type="Proteomes" id="UP000469380">
    <property type="component" value="Unassembled WGS sequence"/>
</dbReference>
<proteinExistence type="predicted"/>
<evidence type="ECO:0000256" key="1">
    <source>
        <dbReference type="SAM" id="Phobius"/>
    </source>
</evidence>
<evidence type="ECO:0000313" key="5">
    <source>
        <dbReference type="Proteomes" id="UP000481598"/>
    </source>
</evidence>
<feature type="transmembrane region" description="Helical" evidence="1">
    <location>
        <begin position="31"/>
        <end position="56"/>
    </location>
</feature>
<accession>A0A6N9JG59</accession>
<name>A0A6N9JG59_9ACTN</name>
<keyword evidence="1" id="KW-0472">Membrane</keyword>
<dbReference type="Proteomes" id="UP000481598">
    <property type="component" value="Unassembled WGS sequence"/>
</dbReference>
<gene>
    <name evidence="2" type="ORF">GT464_00270</name>
    <name evidence="3" type="ORF">GT635_01235</name>
</gene>
<feature type="transmembrane region" description="Helical" evidence="1">
    <location>
        <begin position="141"/>
        <end position="164"/>
    </location>
</feature>
<comment type="caution">
    <text evidence="2">The sequence shown here is derived from an EMBL/GenBank/DDBJ whole genome shotgun (WGS) entry which is preliminary data.</text>
</comment>
<evidence type="ECO:0000313" key="3">
    <source>
        <dbReference type="EMBL" id="MZJ85095.1"/>
    </source>
</evidence>
<organism evidence="2 4">
    <name type="scientific">Collinsella aerofaciens</name>
    <dbReference type="NCBI Taxonomy" id="74426"/>
    <lineage>
        <taxon>Bacteria</taxon>
        <taxon>Bacillati</taxon>
        <taxon>Actinomycetota</taxon>
        <taxon>Coriobacteriia</taxon>
        <taxon>Coriobacteriales</taxon>
        <taxon>Coriobacteriaceae</taxon>
        <taxon>Collinsella</taxon>
    </lineage>
</organism>
<dbReference type="EMBL" id="WWTB01000002">
    <property type="protein sequence ID" value="MZJ85095.1"/>
    <property type="molecule type" value="Genomic_DNA"/>
</dbReference>
<sequence length="212" mass="22769">MVHRNASLSNETISREQTVAKLRKLARICKWATICITTALALGLLAVIAIDLLLILPGLSQGSCLQSVELQAGEGPCLAIVGTDAQAPLMLVAHDGHTAIGSLLMTCLALTIAISVRRLFFNIEKEGRPFDLECNQTLRRVGHLFLIGGVAVRLLGAVITGMILSGFGGSFTDAFVGQLFEPSMLFAGLIICLIASIFRYGYILQKQDDELL</sequence>
<evidence type="ECO:0000313" key="2">
    <source>
        <dbReference type="EMBL" id="MZJ38396.1"/>
    </source>
</evidence>
<dbReference type="EMBL" id="WWSR01000001">
    <property type="protein sequence ID" value="MZJ38396.1"/>
    <property type="molecule type" value="Genomic_DNA"/>
</dbReference>
<protein>
    <submittedName>
        <fullName evidence="2">DUF2975 domain-containing protein</fullName>
    </submittedName>
</protein>
<evidence type="ECO:0000313" key="4">
    <source>
        <dbReference type="Proteomes" id="UP000469380"/>
    </source>
</evidence>
<reference evidence="4 5" key="1">
    <citation type="journal article" date="2019" name="Nat. Med.">
        <title>A library of human gut bacterial isolates paired with longitudinal multiomics data enables mechanistic microbiome research.</title>
        <authorList>
            <person name="Poyet M."/>
            <person name="Groussin M."/>
            <person name="Gibbons S.M."/>
            <person name="Avila-Pacheco J."/>
            <person name="Jiang X."/>
            <person name="Kearney S.M."/>
            <person name="Perrotta A.R."/>
            <person name="Berdy B."/>
            <person name="Zhao S."/>
            <person name="Lieberman T.D."/>
            <person name="Swanson P.K."/>
            <person name="Smith M."/>
            <person name="Roesemann S."/>
            <person name="Alexander J.E."/>
            <person name="Rich S.A."/>
            <person name="Livny J."/>
            <person name="Vlamakis H."/>
            <person name="Clish C."/>
            <person name="Bullock K."/>
            <person name="Deik A."/>
            <person name="Scott J."/>
            <person name="Pierce K.A."/>
            <person name="Xavier R.J."/>
            <person name="Alm E.J."/>
        </authorList>
    </citation>
    <scope>NUCLEOTIDE SEQUENCE [LARGE SCALE GENOMIC DNA]</scope>
    <source>
        <strain evidence="3 5">BIOML-A10</strain>
        <strain evidence="2 4">BIOML-A20</strain>
    </source>
</reference>
<feature type="transmembrane region" description="Helical" evidence="1">
    <location>
        <begin position="184"/>
        <end position="202"/>
    </location>
</feature>